<name>A0A367QM29_9NOSO</name>
<feature type="region of interest" description="Disordered" evidence="1">
    <location>
        <begin position="1"/>
        <end position="31"/>
    </location>
</feature>
<dbReference type="EMBL" id="LXQD01000317">
    <property type="protein sequence ID" value="RCJ24830.1"/>
    <property type="molecule type" value="Genomic_DNA"/>
</dbReference>
<proteinExistence type="predicted"/>
<evidence type="ECO:0000313" key="2">
    <source>
        <dbReference type="EMBL" id="RCJ24830.1"/>
    </source>
</evidence>
<dbReference type="Proteomes" id="UP000252107">
    <property type="component" value="Unassembled WGS sequence"/>
</dbReference>
<gene>
    <name evidence="2" type="ORF">A6770_04040</name>
</gene>
<dbReference type="AlphaFoldDB" id="A0A367QM29"/>
<keyword evidence="3" id="KW-1185">Reference proteome</keyword>
<accession>A0A367QM29</accession>
<evidence type="ECO:0000256" key="1">
    <source>
        <dbReference type="SAM" id="MobiDB-lite"/>
    </source>
</evidence>
<reference evidence="2" key="1">
    <citation type="submission" date="2016-04" db="EMBL/GenBank/DDBJ databases">
        <authorList>
            <person name="Tabuchi Yagui T.R."/>
        </authorList>
    </citation>
    <scope>NUCLEOTIDE SEQUENCE [LARGE SCALE GENOMIC DNA]</scope>
    <source>
        <strain evidence="2">NIES-26</strain>
    </source>
</reference>
<evidence type="ECO:0000313" key="3">
    <source>
        <dbReference type="Proteomes" id="UP000252107"/>
    </source>
</evidence>
<protein>
    <submittedName>
        <fullName evidence="2">Uncharacterized protein</fullName>
    </submittedName>
</protein>
<organism evidence="2 3">
    <name type="scientific">Nostoc minutum NIES-26</name>
    <dbReference type="NCBI Taxonomy" id="1844469"/>
    <lineage>
        <taxon>Bacteria</taxon>
        <taxon>Bacillati</taxon>
        <taxon>Cyanobacteriota</taxon>
        <taxon>Cyanophyceae</taxon>
        <taxon>Nostocales</taxon>
        <taxon>Nostocaceae</taxon>
        <taxon>Nostoc</taxon>
    </lineage>
</organism>
<comment type="caution">
    <text evidence="2">The sequence shown here is derived from an EMBL/GenBank/DDBJ whole genome shotgun (WGS) entry which is preliminary data.</text>
</comment>
<sequence length="127" mass="13973">MARPNGVKTETTAQELPPVSEIENTLKTEDSPELVENVQDIDDILNSLKTLLSTVEKLQKVRQEVGDIKPLIGRMLDGELATGEELDQLKTGVSSLARLVRAYSDHQAALTKAQPARKLLDELLKQA</sequence>